<protein>
    <recommendedName>
        <fullName evidence="4">Myb-like domain-containing protein</fullName>
    </recommendedName>
</protein>
<dbReference type="AlphaFoldDB" id="A1D537"/>
<dbReference type="HOGENOM" id="CLU_1106886_0_0_1"/>
<dbReference type="OrthoDB" id="4474853at2759"/>
<dbReference type="VEuPathDB" id="FungiDB:NFIA_022410"/>
<dbReference type="KEGG" id="nfi:NFIA_022410"/>
<evidence type="ECO:0000313" key="2">
    <source>
        <dbReference type="EMBL" id="EAW23530.1"/>
    </source>
</evidence>
<dbReference type="STRING" id="331117.A1D537"/>
<dbReference type="EMBL" id="DS027688">
    <property type="protein sequence ID" value="EAW23530.1"/>
    <property type="molecule type" value="Genomic_DNA"/>
</dbReference>
<evidence type="ECO:0008006" key="4">
    <source>
        <dbReference type="Google" id="ProtNLM"/>
    </source>
</evidence>
<dbReference type="Proteomes" id="UP000006702">
    <property type="component" value="Unassembled WGS sequence"/>
</dbReference>
<reference evidence="3" key="1">
    <citation type="journal article" date="2008" name="PLoS Genet.">
        <title>Genomic islands in the pathogenic filamentous fungus Aspergillus fumigatus.</title>
        <authorList>
            <person name="Fedorova N.D."/>
            <person name="Khaldi N."/>
            <person name="Joardar V.S."/>
            <person name="Maiti R."/>
            <person name="Amedeo P."/>
            <person name="Anderson M.J."/>
            <person name="Crabtree J."/>
            <person name="Silva J.C."/>
            <person name="Badger J.H."/>
            <person name="Albarraq A."/>
            <person name="Angiuoli S."/>
            <person name="Bussey H."/>
            <person name="Bowyer P."/>
            <person name="Cotty P.J."/>
            <person name="Dyer P.S."/>
            <person name="Egan A."/>
            <person name="Galens K."/>
            <person name="Fraser-Liggett C.M."/>
            <person name="Haas B.J."/>
            <person name="Inman J.M."/>
            <person name="Kent R."/>
            <person name="Lemieux S."/>
            <person name="Malavazi I."/>
            <person name="Orvis J."/>
            <person name="Roemer T."/>
            <person name="Ronning C.M."/>
            <person name="Sundaram J.P."/>
            <person name="Sutton G."/>
            <person name="Turner G."/>
            <person name="Venter J.C."/>
            <person name="White O.R."/>
            <person name="Whitty B.R."/>
            <person name="Youngman P."/>
            <person name="Wolfe K.H."/>
            <person name="Goldman G.H."/>
            <person name="Wortman J.R."/>
            <person name="Jiang B."/>
            <person name="Denning D.W."/>
            <person name="Nierman W.C."/>
        </authorList>
    </citation>
    <scope>NUCLEOTIDE SEQUENCE [LARGE SCALE GENOMIC DNA]</scope>
    <source>
        <strain evidence="3">ATCC 1020 / DSM 3700 / CBS 544.65 / FGSC A1164 / JCM 1740 / NRRL 181 / WB 181</strain>
    </source>
</reference>
<dbReference type="GeneID" id="4590682"/>
<feature type="region of interest" description="Disordered" evidence="1">
    <location>
        <begin position="111"/>
        <end position="260"/>
    </location>
</feature>
<feature type="region of interest" description="Disordered" evidence="1">
    <location>
        <begin position="70"/>
        <end position="97"/>
    </location>
</feature>
<evidence type="ECO:0000256" key="1">
    <source>
        <dbReference type="SAM" id="MobiDB-lite"/>
    </source>
</evidence>
<feature type="compositionally biased region" description="Basic and acidic residues" evidence="1">
    <location>
        <begin position="70"/>
        <end position="81"/>
    </location>
</feature>
<keyword evidence="3" id="KW-1185">Reference proteome</keyword>
<proteinExistence type="predicted"/>
<dbReference type="OMA" id="WKDKVML"/>
<dbReference type="eggNOG" id="ENOG502RP9A">
    <property type="taxonomic scope" value="Eukaryota"/>
</dbReference>
<feature type="compositionally biased region" description="Polar residues" evidence="1">
    <location>
        <begin position="123"/>
        <end position="134"/>
    </location>
</feature>
<feature type="compositionally biased region" description="Polar residues" evidence="1">
    <location>
        <begin position="141"/>
        <end position="165"/>
    </location>
</feature>
<dbReference type="RefSeq" id="XP_001265427.1">
    <property type="nucleotide sequence ID" value="XM_001265426.1"/>
</dbReference>
<organism evidence="2 3">
    <name type="scientific">Neosartorya fischeri (strain ATCC 1020 / DSM 3700 / CBS 544.65 / FGSC A1164 / JCM 1740 / NRRL 181 / WB 181)</name>
    <name type="common">Aspergillus fischerianus</name>
    <dbReference type="NCBI Taxonomy" id="331117"/>
    <lineage>
        <taxon>Eukaryota</taxon>
        <taxon>Fungi</taxon>
        <taxon>Dikarya</taxon>
        <taxon>Ascomycota</taxon>
        <taxon>Pezizomycotina</taxon>
        <taxon>Eurotiomycetes</taxon>
        <taxon>Eurotiomycetidae</taxon>
        <taxon>Eurotiales</taxon>
        <taxon>Aspergillaceae</taxon>
        <taxon>Aspergillus</taxon>
        <taxon>Aspergillus subgen. Fumigati</taxon>
    </lineage>
</organism>
<name>A1D537_NEOFI</name>
<accession>A1D537</accession>
<sequence length="260" mass="29754">MPTSRIRWDDWKDKVMLMAVFEQMNMTSPDFKRLSKVMCGDYSADALRCGRTYRNRFRALNKEAAAILRDRQRHAESREMTDDTLPMMSGAMNGSDENDGLVVREVALRSELTPPPSEPSPSMQSRRCPQQTQRVMPEVITPNSQPSSIGRHAQSNGVQYQQHTSLDYDPNVHPARRPQCSHEATSPARPYNHPRSSPQIPSGGRNFPRGQQERGWDQTLRARNTGGRPFKPPRNKNNRQRNIPQMTRVEINHGPVHTKF</sequence>
<gene>
    <name evidence="2" type="ORF">NFIA_022410</name>
</gene>
<evidence type="ECO:0000313" key="3">
    <source>
        <dbReference type="Proteomes" id="UP000006702"/>
    </source>
</evidence>